<protein>
    <submittedName>
        <fullName evidence="1">Uncharacterized protein</fullName>
    </submittedName>
</protein>
<name>A0A9P0F934_BEMTA</name>
<accession>A0A9P0F934</accession>
<reference evidence="1" key="1">
    <citation type="submission" date="2021-12" db="EMBL/GenBank/DDBJ databases">
        <authorList>
            <person name="King R."/>
        </authorList>
    </citation>
    <scope>NUCLEOTIDE SEQUENCE</scope>
</reference>
<evidence type="ECO:0000313" key="1">
    <source>
        <dbReference type="EMBL" id="CAH0394961.1"/>
    </source>
</evidence>
<organism evidence="1 2">
    <name type="scientific">Bemisia tabaci</name>
    <name type="common">Sweetpotato whitefly</name>
    <name type="synonym">Aleurodes tabaci</name>
    <dbReference type="NCBI Taxonomy" id="7038"/>
    <lineage>
        <taxon>Eukaryota</taxon>
        <taxon>Metazoa</taxon>
        <taxon>Ecdysozoa</taxon>
        <taxon>Arthropoda</taxon>
        <taxon>Hexapoda</taxon>
        <taxon>Insecta</taxon>
        <taxon>Pterygota</taxon>
        <taxon>Neoptera</taxon>
        <taxon>Paraneoptera</taxon>
        <taxon>Hemiptera</taxon>
        <taxon>Sternorrhyncha</taxon>
        <taxon>Aleyrodoidea</taxon>
        <taxon>Aleyrodidae</taxon>
        <taxon>Aleyrodinae</taxon>
        <taxon>Bemisia</taxon>
    </lineage>
</organism>
<sequence length="102" mass="11881">MCKPLPYDDYQWVDEREQSLLDVTSIPNDAPVGYILDCNISYPEHLHHHHSDLPFSPRTEIPPDKGAKFPKLLLTVRDQKRYVIHYVALKSSFEKGDMKKES</sequence>
<evidence type="ECO:0000313" key="2">
    <source>
        <dbReference type="Proteomes" id="UP001152759"/>
    </source>
</evidence>
<keyword evidence="2" id="KW-1185">Reference proteome</keyword>
<gene>
    <name evidence="1" type="ORF">BEMITA_LOCUS13204</name>
</gene>
<dbReference type="Proteomes" id="UP001152759">
    <property type="component" value="Chromosome 8"/>
</dbReference>
<dbReference type="EMBL" id="OU963869">
    <property type="protein sequence ID" value="CAH0394961.1"/>
    <property type="molecule type" value="Genomic_DNA"/>
</dbReference>
<dbReference type="AlphaFoldDB" id="A0A9P0F934"/>
<proteinExistence type="predicted"/>